<reference evidence="4" key="1">
    <citation type="submission" date="2009-11" db="EMBL/GenBank/DDBJ databases">
        <title>The complete chromosome 1 of Sphaerobacter thermophilus DSM 20745.</title>
        <authorList>
            <person name="Lucas S."/>
            <person name="Copeland A."/>
            <person name="Lapidus A."/>
            <person name="Glavina del Rio T."/>
            <person name="Dalin E."/>
            <person name="Tice H."/>
            <person name="Bruce D."/>
            <person name="Goodwin L."/>
            <person name="Pitluck S."/>
            <person name="Kyrpides N."/>
            <person name="Mavromatis K."/>
            <person name="Ivanova N."/>
            <person name="Mikhailova N."/>
            <person name="LaButti K.M."/>
            <person name="Clum A."/>
            <person name="Sun H.I."/>
            <person name="Brettin T."/>
            <person name="Detter J.C."/>
            <person name="Han C."/>
            <person name="Larimer F."/>
            <person name="Land M."/>
            <person name="Hauser L."/>
            <person name="Markowitz V."/>
            <person name="Cheng J.F."/>
            <person name="Hugenholtz P."/>
            <person name="Woyke T."/>
            <person name="Wu D."/>
            <person name="Steenblock K."/>
            <person name="Schneider S."/>
            <person name="Pukall R."/>
            <person name="Goeker M."/>
            <person name="Klenk H.P."/>
            <person name="Eisen J.A."/>
        </authorList>
    </citation>
    <scope>NUCLEOTIDE SEQUENCE [LARGE SCALE GENOMIC DNA]</scope>
    <source>
        <strain evidence="4">ATCC 49802 / DSM 20745 / S 6022</strain>
    </source>
</reference>
<dbReference type="STRING" id="479434.Sthe_2230"/>
<reference evidence="3 4" key="2">
    <citation type="journal article" date="2010" name="Stand. Genomic Sci.">
        <title>Complete genome sequence of Desulfohalobium retbaense type strain (HR(100)).</title>
        <authorList>
            <person name="Spring S."/>
            <person name="Nolan M."/>
            <person name="Lapidus A."/>
            <person name="Glavina Del Rio T."/>
            <person name="Copeland A."/>
            <person name="Tice H."/>
            <person name="Cheng J.F."/>
            <person name="Lucas S."/>
            <person name="Land M."/>
            <person name="Chen F."/>
            <person name="Bruce D."/>
            <person name="Goodwin L."/>
            <person name="Pitluck S."/>
            <person name="Ivanova N."/>
            <person name="Mavromatis K."/>
            <person name="Mikhailova N."/>
            <person name="Pati A."/>
            <person name="Chen A."/>
            <person name="Palaniappan K."/>
            <person name="Hauser L."/>
            <person name="Chang Y.J."/>
            <person name="Jeffries C.D."/>
            <person name="Munk C."/>
            <person name="Kiss H."/>
            <person name="Chain P."/>
            <person name="Han C."/>
            <person name="Brettin T."/>
            <person name="Detter J.C."/>
            <person name="Schuler E."/>
            <person name="Goker M."/>
            <person name="Rohde M."/>
            <person name="Bristow J."/>
            <person name="Eisen J.A."/>
            <person name="Markowitz V."/>
            <person name="Hugenholtz P."/>
            <person name="Kyrpides N.C."/>
            <person name="Klenk H.P."/>
        </authorList>
    </citation>
    <scope>NUCLEOTIDE SEQUENCE [LARGE SCALE GENOMIC DNA]</scope>
    <source>
        <strain evidence="4">ATCC 49802 / DSM 20745 / S 6022</strain>
    </source>
</reference>
<dbReference type="PROSITE" id="PS50943">
    <property type="entry name" value="HTH_CROC1"/>
    <property type="match status" value="1"/>
</dbReference>
<dbReference type="EMBL" id="CP001823">
    <property type="protein sequence ID" value="ACZ39652.1"/>
    <property type="molecule type" value="Genomic_DNA"/>
</dbReference>
<evidence type="ECO:0000313" key="4">
    <source>
        <dbReference type="Proteomes" id="UP000002027"/>
    </source>
</evidence>
<keyword evidence="4" id="KW-1185">Reference proteome</keyword>
<dbReference type="PANTHER" id="PTHR46558">
    <property type="entry name" value="TRACRIPTIONAL REGULATORY PROTEIN-RELATED-RELATED"/>
    <property type="match status" value="1"/>
</dbReference>
<organism evidence="3 4">
    <name type="scientific">Sphaerobacter thermophilus (strain ATCC 49802 / DSM 20745 / KCCM 41009 / NCIMB 13125 / S 6022)</name>
    <dbReference type="NCBI Taxonomy" id="479434"/>
    <lineage>
        <taxon>Bacteria</taxon>
        <taxon>Pseudomonadati</taxon>
        <taxon>Thermomicrobiota</taxon>
        <taxon>Thermomicrobia</taxon>
        <taxon>Sphaerobacterales</taxon>
        <taxon>Sphaerobacterineae</taxon>
        <taxon>Sphaerobacteraceae</taxon>
        <taxon>Sphaerobacter</taxon>
    </lineage>
</organism>
<dbReference type="InterPro" id="IPR010982">
    <property type="entry name" value="Lambda_DNA-bd_dom_sf"/>
</dbReference>
<dbReference type="InParanoid" id="D1C6M7"/>
<dbReference type="SMART" id="SM00530">
    <property type="entry name" value="HTH_XRE"/>
    <property type="match status" value="1"/>
</dbReference>
<dbReference type="eggNOG" id="COG1476">
    <property type="taxonomic scope" value="Bacteria"/>
</dbReference>
<dbReference type="PANTHER" id="PTHR46558:SF4">
    <property type="entry name" value="DNA-BIDING PHAGE PROTEIN"/>
    <property type="match status" value="1"/>
</dbReference>
<proteinExistence type="predicted"/>
<dbReference type="KEGG" id="sti:Sthe_2230"/>
<dbReference type="HOGENOM" id="CLU_066192_62_3_0"/>
<accession>D1C6M7</accession>
<dbReference type="AlphaFoldDB" id="D1C6M7"/>
<dbReference type="Gene3D" id="1.10.260.40">
    <property type="entry name" value="lambda repressor-like DNA-binding domains"/>
    <property type="match status" value="1"/>
</dbReference>
<dbReference type="GO" id="GO:0003677">
    <property type="term" value="F:DNA binding"/>
    <property type="evidence" value="ECO:0007669"/>
    <property type="project" value="UniProtKB-KW"/>
</dbReference>
<evidence type="ECO:0000313" key="3">
    <source>
        <dbReference type="EMBL" id="ACZ39652.1"/>
    </source>
</evidence>
<dbReference type="CDD" id="cd00093">
    <property type="entry name" value="HTH_XRE"/>
    <property type="match status" value="1"/>
</dbReference>
<evidence type="ECO:0000256" key="1">
    <source>
        <dbReference type="ARBA" id="ARBA00023125"/>
    </source>
</evidence>
<dbReference type="InterPro" id="IPR001387">
    <property type="entry name" value="Cro/C1-type_HTH"/>
</dbReference>
<sequence length="71" mass="8000">MKTIKELREARGWTQLELAYRVGVTPATIYNWEAGRNEPKASQLRKLAQIFGVSMDEIDFTPSSETKKAAA</sequence>
<protein>
    <submittedName>
        <fullName evidence="3">Transcriptional regulator, XRE family</fullName>
    </submittedName>
</protein>
<dbReference type="OrthoDB" id="9812495at2"/>
<feature type="domain" description="HTH cro/C1-type" evidence="2">
    <location>
        <begin position="4"/>
        <end position="58"/>
    </location>
</feature>
<evidence type="ECO:0000259" key="2">
    <source>
        <dbReference type="PROSITE" id="PS50943"/>
    </source>
</evidence>
<dbReference type="SUPFAM" id="SSF47413">
    <property type="entry name" value="lambda repressor-like DNA-binding domains"/>
    <property type="match status" value="1"/>
</dbReference>
<dbReference type="Proteomes" id="UP000002027">
    <property type="component" value="Chromosome 1"/>
</dbReference>
<dbReference type="Pfam" id="PF01381">
    <property type="entry name" value="HTH_3"/>
    <property type="match status" value="1"/>
</dbReference>
<gene>
    <name evidence="3" type="ordered locus">Sthe_2230</name>
</gene>
<name>D1C6M7_SPHTD</name>
<keyword evidence="1" id="KW-0238">DNA-binding</keyword>
<dbReference type="RefSeq" id="WP_012872697.1">
    <property type="nucleotide sequence ID" value="NC_013523.1"/>
</dbReference>